<proteinExistence type="predicted"/>
<evidence type="ECO:0000256" key="1">
    <source>
        <dbReference type="SAM" id="MobiDB-lite"/>
    </source>
</evidence>
<reference evidence="2 3" key="1">
    <citation type="submission" date="2013-09" db="EMBL/GenBank/DDBJ databases">
        <title>Corchorus capsularis genome sequencing.</title>
        <authorList>
            <person name="Alam M."/>
            <person name="Haque M.S."/>
            <person name="Islam M.S."/>
            <person name="Emdad E.M."/>
            <person name="Islam M.M."/>
            <person name="Ahmed B."/>
            <person name="Halim A."/>
            <person name="Hossen Q.M.M."/>
            <person name="Hossain M.Z."/>
            <person name="Ahmed R."/>
            <person name="Khan M.M."/>
            <person name="Islam R."/>
            <person name="Rashid M.M."/>
            <person name="Khan S.A."/>
            <person name="Rahman M.S."/>
            <person name="Alam M."/>
        </authorList>
    </citation>
    <scope>NUCLEOTIDE SEQUENCE [LARGE SCALE GENOMIC DNA]</scope>
    <source>
        <strain evidence="3">cv. CVL-1</strain>
        <tissue evidence="2">Whole seedling</tissue>
    </source>
</reference>
<sequence length="107" mass="12293">RTAHISNDLEDISLFNREFRSIGTDPHKQSTTSVLDRPSFLITALTATHSIKVVLRTTWARCGDSKSAFFFFFANRITLDKETKERVGPTSHSDHRDYISYNDEILE</sequence>
<feature type="compositionally biased region" description="Basic and acidic residues" evidence="1">
    <location>
        <begin position="83"/>
        <end position="98"/>
    </location>
</feature>
<dbReference type="EMBL" id="AWWV01001070">
    <property type="protein sequence ID" value="OMP11635.1"/>
    <property type="molecule type" value="Genomic_DNA"/>
</dbReference>
<comment type="caution">
    <text evidence="2">The sequence shown here is derived from an EMBL/GenBank/DDBJ whole genome shotgun (WGS) entry which is preliminary data.</text>
</comment>
<dbReference type="AlphaFoldDB" id="A0A1R3KX14"/>
<protein>
    <submittedName>
        <fullName evidence="2">Uncharacterized protein</fullName>
    </submittedName>
</protein>
<keyword evidence="3" id="KW-1185">Reference proteome</keyword>
<dbReference type="Gramene" id="OMP11635">
    <property type="protein sequence ID" value="OMP11635"/>
    <property type="gene ID" value="CCACVL1_00376"/>
</dbReference>
<feature type="non-terminal residue" evidence="2">
    <location>
        <position position="1"/>
    </location>
</feature>
<feature type="region of interest" description="Disordered" evidence="1">
    <location>
        <begin position="83"/>
        <end position="107"/>
    </location>
</feature>
<gene>
    <name evidence="2" type="ORF">CCACVL1_00376</name>
</gene>
<organism evidence="2 3">
    <name type="scientific">Corchorus capsularis</name>
    <name type="common">Jute</name>
    <dbReference type="NCBI Taxonomy" id="210143"/>
    <lineage>
        <taxon>Eukaryota</taxon>
        <taxon>Viridiplantae</taxon>
        <taxon>Streptophyta</taxon>
        <taxon>Embryophyta</taxon>
        <taxon>Tracheophyta</taxon>
        <taxon>Spermatophyta</taxon>
        <taxon>Magnoliopsida</taxon>
        <taxon>eudicotyledons</taxon>
        <taxon>Gunneridae</taxon>
        <taxon>Pentapetalae</taxon>
        <taxon>rosids</taxon>
        <taxon>malvids</taxon>
        <taxon>Malvales</taxon>
        <taxon>Malvaceae</taxon>
        <taxon>Grewioideae</taxon>
        <taxon>Apeibeae</taxon>
        <taxon>Corchorus</taxon>
    </lineage>
</organism>
<evidence type="ECO:0000313" key="2">
    <source>
        <dbReference type="EMBL" id="OMP11635.1"/>
    </source>
</evidence>
<accession>A0A1R3KX14</accession>
<name>A0A1R3KX14_COCAP</name>
<evidence type="ECO:0000313" key="3">
    <source>
        <dbReference type="Proteomes" id="UP000188268"/>
    </source>
</evidence>
<dbReference type="Proteomes" id="UP000188268">
    <property type="component" value="Unassembled WGS sequence"/>
</dbReference>